<protein>
    <submittedName>
        <fullName evidence="1">Aldehyde dehydrogenase B</fullName>
    </submittedName>
</protein>
<organism evidence="1 2">
    <name type="scientific">Caballeronia sordidicola</name>
    <name type="common">Burkholderia sordidicola</name>
    <dbReference type="NCBI Taxonomy" id="196367"/>
    <lineage>
        <taxon>Bacteria</taxon>
        <taxon>Pseudomonadati</taxon>
        <taxon>Pseudomonadota</taxon>
        <taxon>Betaproteobacteria</taxon>
        <taxon>Burkholderiales</taxon>
        <taxon>Burkholderiaceae</taxon>
        <taxon>Caballeronia</taxon>
    </lineage>
</organism>
<sequence>MSTATGRAQRPGSNPT</sequence>
<proteinExistence type="predicted"/>
<dbReference type="AlphaFoldDB" id="A0A242MZ28"/>
<dbReference type="Proteomes" id="UP000194546">
    <property type="component" value="Unassembled WGS sequence"/>
</dbReference>
<name>A0A242MZ28_CABSO</name>
<evidence type="ECO:0000313" key="1">
    <source>
        <dbReference type="EMBL" id="OTP76681.1"/>
    </source>
</evidence>
<reference evidence="1 2" key="1">
    <citation type="submission" date="2017-03" db="EMBL/GenBank/DDBJ databases">
        <title>Genome analysis of strain PAMC 26510.</title>
        <authorList>
            <person name="Oh H.-M."/>
            <person name="Yang J.-A."/>
        </authorList>
    </citation>
    <scope>NUCLEOTIDE SEQUENCE [LARGE SCALE GENOMIC DNA]</scope>
    <source>
        <strain evidence="1 2">PAMC 26510</strain>
    </source>
</reference>
<comment type="caution">
    <text evidence="1">The sequence shown here is derived from an EMBL/GenBank/DDBJ whole genome shotgun (WGS) entry which is preliminary data.</text>
</comment>
<dbReference type="EMBL" id="NBTY01000055">
    <property type="protein sequence ID" value="OTP76681.1"/>
    <property type="molecule type" value="Genomic_DNA"/>
</dbReference>
<accession>A0A242MZ28</accession>
<gene>
    <name evidence="1" type="ORF">PAMC26510_09780</name>
</gene>
<evidence type="ECO:0000313" key="2">
    <source>
        <dbReference type="Proteomes" id="UP000194546"/>
    </source>
</evidence>